<accession>A0A4R2PYI5</accession>
<protein>
    <submittedName>
        <fullName evidence="2">Uncharacterized protein</fullName>
    </submittedName>
</protein>
<sequence>MAYRSNGQFTVVACRWSCGVAKFYERANKDAKKGQGTFDFTGGRSDLPTAPLSAEFSDLRDLPEDTVKDVEAKAKAYRSLRKQDAFLRARMGCNLYMAAFLLPKTDEVPSGDSERTVPTSQDVWLAVGQGKPTRHGTQHPATGCPRTR</sequence>
<evidence type="ECO:0000313" key="3">
    <source>
        <dbReference type="Proteomes" id="UP000294835"/>
    </source>
</evidence>
<comment type="caution">
    <text evidence="2">The sequence shown here is derived from an EMBL/GenBank/DDBJ whole genome shotgun (WGS) entry which is preliminary data.</text>
</comment>
<dbReference type="AlphaFoldDB" id="A0A4R2PYI5"/>
<evidence type="ECO:0000256" key="1">
    <source>
        <dbReference type="SAM" id="MobiDB-lite"/>
    </source>
</evidence>
<dbReference type="RefSeq" id="WP_132464785.1">
    <property type="nucleotide sequence ID" value="NZ_SLXP01000013.1"/>
</dbReference>
<dbReference type="Proteomes" id="UP000294835">
    <property type="component" value="Unassembled WGS sequence"/>
</dbReference>
<evidence type="ECO:0000313" key="2">
    <source>
        <dbReference type="EMBL" id="TCP39271.1"/>
    </source>
</evidence>
<organism evidence="2 3">
    <name type="scientific">Rhodovulum marinum</name>
    <dbReference type="NCBI Taxonomy" id="320662"/>
    <lineage>
        <taxon>Bacteria</taxon>
        <taxon>Pseudomonadati</taxon>
        <taxon>Pseudomonadota</taxon>
        <taxon>Alphaproteobacteria</taxon>
        <taxon>Rhodobacterales</taxon>
        <taxon>Paracoccaceae</taxon>
        <taxon>Rhodovulum</taxon>
    </lineage>
</organism>
<feature type="region of interest" description="Disordered" evidence="1">
    <location>
        <begin position="129"/>
        <end position="148"/>
    </location>
</feature>
<proteinExistence type="predicted"/>
<name>A0A4R2PYI5_9RHOB</name>
<reference evidence="2 3" key="1">
    <citation type="submission" date="2019-03" db="EMBL/GenBank/DDBJ databases">
        <title>Genomic Encyclopedia of Type Strains, Phase IV (KMG-IV): sequencing the most valuable type-strain genomes for metagenomic binning, comparative biology and taxonomic classification.</title>
        <authorList>
            <person name="Goeker M."/>
        </authorList>
    </citation>
    <scope>NUCLEOTIDE SEQUENCE [LARGE SCALE GENOMIC DNA]</scope>
    <source>
        <strain evidence="2 3">DSM 18063</strain>
    </source>
</reference>
<keyword evidence="3" id="KW-1185">Reference proteome</keyword>
<dbReference type="OrthoDB" id="9806213at2"/>
<dbReference type="EMBL" id="SLXP01000013">
    <property type="protein sequence ID" value="TCP39271.1"/>
    <property type="molecule type" value="Genomic_DNA"/>
</dbReference>
<gene>
    <name evidence="2" type="ORF">EV662_11348</name>
</gene>